<comment type="caution">
    <text evidence="2">The sequence shown here is derived from an EMBL/GenBank/DDBJ whole genome shotgun (WGS) entry which is preliminary data.</text>
</comment>
<evidence type="ECO:0000313" key="3">
    <source>
        <dbReference type="Proteomes" id="UP000756346"/>
    </source>
</evidence>
<evidence type="ECO:0000256" key="1">
    <source>
        <dbReference type="SAM" id="MobiDB-lite"/>
    </source>
</evidence>
<feature type="compositionally biased region" description="Low complexity" evidence="1">
    <location>
        <begin position="103"/>
        <end position="135"/>
    </location>
</feature>
<gene>
    <name evidence="2" type="ORF">B0I36DRAFT_360458</name>
</gene>
<dbReference type="AlphaFoldDB" id="A0A9P8YDK9"/>
<feature type="compositionally biased region" description="Polar residues" evidence="1">
    <location>
        <begin position="353"/>
        <end position="363"/>
    </location>
</feature>
<feature type="region of interest" description="Disordered" evidence="1">
    <location>
        <begin position="321"/>
        <end position="379"/>
    </location>
</feature>
<dbReference type="EMBL" id="JAGTJQ010000003">
    <property type="protein sequence ID" value="KAH7035006.1"/>
    <property type="molecule type" value="Genomic_DNA"/>
</dbReference>
<feature type="region of interest" description="Disordered" evidence="1">
    <location>
        <begin position="234"/>
        <end position="297"/>
    </location>
</feature>
<accession>A0A9P8YDK9</accession>
<organism evidence="2 3">
    <name type="scientific">Microdochium trichocladiopsis</name>
    <dbReference type="NCBI Taxonomy" id="1682393"/>
    <lineage>
        <taxon>Eukaryota</taxon>
        <taxon>Fungi</taxon>
        <taxon>Dikarya</taxon>
        <taxon>Ascomycota</taxon>
        <taxon>Pezizomycotina</taxon>
        <taxon>Sordariomycetes</taxon>
        <taxon>Xylariomycetidae</taxon>
        <taxon>Xylariales</taxon>
        <taxon>Microdochiaceae</taxon>
        <taxon>Microdochium</taxon>
    </lineage>
</organism>
<feature type="region of interest" description="Disordered" evidence="1">
    <location>
        <begin position="1"/>
        <end position="135"/>
    </location>
</feature>
<feature type="compositionally biased region" description="Pro residues" evidence="1">
    <location>
        <begin position="81"/>
        <end position="93"/>
    </location>
</feature>
<proteinExistence type="predicted"/>
<sequence length="379" mass="41422">MFSVCKNLTGLPGSEFEHLLGGCHDEEDGEHDGDEREASSSSAAEGGVSIRGGAGMGSKSGGSSSSPSGTRRSLLRRGLRAPPPPPPPPPRPYRPGERQGLETSTTLLNSLPPTTTTSLNSTASPTARRTTAAPRRLLLPLRVNASAQNEQLYSSPASQQQVRQRQQDVETPYLHGDENAGFYNRSLPRRGDSLWRAGLRQEGEGETGVPRSHDSGRRYEGRVSTNRITLWPTIPARPLLSSSPSSMATRRERRQRGQEERRPTRQPHYQQQQPSPFADETPCSFEPPGPGQHGAQKYYYGNNTNKCGRDLTAAYLQHDRSEDDRFEVDSNGVSPCSSTRGDESWKATYVVSPLTSPRSSSAYSLPLGSGVYNHQSLPR</sequence>
<dbReference type="RefSeq" id="XP_046015099.1">
    <property type="nucleotide sequence ID" value="XM_046158316.1"/>
</dbReference>
<protein>
    <submittedName>
        <fullName evidence="2">Uncharacterized protein</fullName>
    </submittedName>
</protein>
<feature type="compositionally biased region" description="Low complexity" evidence="1">
    <location>
        <begin position="61"/>
        <end position="72"/>
    </location>
</feature>
<evidence type="ECO:0000313" key="2">
    <source>
        <dbReference type="EMBL" id="KAH7035006.1"/>
    </source>
</evidence>
<reference evidence="2" key="1">
    <citation type="journal article" date="2021" name="Nat. Commun.">
        <title>Genetic determinants of endophytism in the Arabidopsis root mycobiome.</title>
        <authorList>
            <person name="Mesny F."/>
            <person name="Miyauchi S."/>
            <person name="Thiergart T."/>
            <person name="Pickel B."/>
            <person name="Atanasova L."/>
            <person name="Karlsson M."/>
            <person name="Huettel B."/>
            <person name="Barry K.W."/>
            <person name="Haridas S."/>
            <person name="Chen C."/>
            <person name="Bauer D."/>
            <person name="Andreopoulos W."/>
            <person name="Pangilinan J."/>
            <person name="LaButti K."/>
            <person name="Riley R."/>
            <person name="Lipzen A."/>
            <person name="Clum A."/>
            <person name="Drula E."/>
            <person name="Henrissat B."/>
            <person name="Kohler A."/>
            <person name="Grigoriev I.V."/>
            <person name="Martin F.M."/>
            <person name="Hacquard S."/>
        </authorList>
    </citation>
    <scope>NUCLEOTIDE SEQUENCE</scope>
    <source>
        <strain evidence="2">MPI-CAGE-CH-0230</strain>
    </source>
</reference>
<keyword evidence="3" id="KW-1185">Reference proteome</keyword>
<dbReference type="Proteomes" id="UP000756346">
    <property type="component" value="Unassembled WGS sequence"/>
</dbReference>
<name>A0A9P8YDK9_9PEZI</name>
<feature type="region of interest" description="Disordered" evidence="1">
    <location>
        <begin position="149"/>
        <end position="221"/>
    </location>
</feature>
<feature type="compositionally biased region" description="Gly residues" evidence="1">
    <location>
        <begin position="49"/>
        <end position="60"/>
    </location>
</feature>
<feature type="compositionally biased region" description="Basic and acidic residues" evidence="1">
    <location>
        <begin position="211"/>
        <end position="221"/>
    </location>
</feature>
<dbReference type="GeneID" id="70187862"/>
<feature type="compositionally biased region" description="Basic and acidic residues" evidence="1">
    <location>
        <begin position="189"/>
        <end position="203"/>
    </location>
</feature>
<feature type="compositionally biased region" description="Polar residues" evidence="1">
    <location>
        <begin position="149"/>
        <end position="158"/>
    </location>
</feature>